<dbReference type="EMBL" id="CACRXK020009921">
    <property type="protein sequence ID" value="CAB4018249.1"/>
    <property type="molecule type" value="Genomic_DNA"/>
</dbReference>
<dbReference type="GO" id="GO:0003700">
    <property type="term" value="F:DNA-binding transcription factor activity"/>
    <property type="evidence" value="ECO:0007669"/>
    <property type="project" value="InterPro"/>
</dbReference>
<keyword evidence="7" id="KW-1185">Reference proteome</keyword>
<dbReference type="AlphaFoldDB" id="A0A6S7IML2"/>
<dbReference type="Gene3D" id="4.10.280.10">
    <property type="entry name" value="Helix-loop-helix DNA-binding domain"/>
    <property type="match status" value="1"/>
</dbReference>
<evidence type="ECO:0000256" key="5">
    <source>
        <dbReference type="ARBA" id="ARBA00023242"/>
    </source>
</evidence>
<keyword evidence="4" id="KW-0804">Transcription</keyword>
<dbReference type="PANTHER" id="PTHR10328">
    <property type="entry name" value="PROTEIN MAX MYC-ASSOCIATED FACTOR X"/>
    <property type="match status" value="1"/>
</dbReference>
<dbReference type="GO" id="GO:0045944">
    <property type="term" value="P:positive regulation of transcription by RNA polymerase II"/>
    <property type="evidence" value="ECO:0007669"/>
    <property type="project" value="TreeGrafter"/>
</dbReference>
<keyword evidence="2" id="KW-0238">DNA-binding</keyword>
<dbReference type="InterPro" id="IPR036638">
    <property type="entry name" value="HLH_DNA-bd_sf"/>
</dbReference>
<dbReference type="GO" id="GO:0003677">
    <property type="term" value="F:DNA binding"/>
    <property type="evidence" value="ECO:0007669"/>
    <property type="project" value="UniProtKB-KW"/>
</dbReference>
<name>A0A6S7IML2_PARCT</name>
<gene>
    <name evidence="6" type="ORF">PACLA_8A085933</name>
</gene>
<dbReference type="Proteomes" id="UP001152795">
    <property type="component" value="Unassembled WGS sequence"/>
</dbReference>
<evidence type="ECO:0000313" key="7">
    <source>
        <dbReference type="Proteomes" id="UP001152795"/>
    </source>
</evidence>
<comment type="caution">
    <text evidence="6">The sequence shown here is derived from an EMBL/GenBank/DDBJ whole genome shotgun (WGS) entry which is preliminary data.</text>
</comment>
<dbReference type="GO" id="GO:0046983">
    <property type="term" value="F:protein dimerization activity"/>
    <property type="evidence" value="ECO:0007669"/>
    <property type="project" value="InterPro"/>
</dbReference>
<evidence type="ECO:0000313" key="6">
    <source>
        <dbReference type="EMBL" id="CAB4018249.1"/>
    </source>
</evidence>
<organism evidence="6 7">
    <name type="scientific">Paramuricea clavata</name>
    <name type="common">Red gorgonian</name>
    <name type="synonym">Violescent sea-whip</name>
    <dbReference type="NCBI Taxonomy" id="317549"/>
    <lineage>
        <taxon>Eukaryota</taxon>
        <taxon>Metazoa</taxon>
        <taxon>Cnidaria</taxon>
        <taxon>Anthozoa</taxon>
        <taxon>Octocorallia</taxon>
        <taxon>Malacalcyonacea</taxon>
        <taxon>Plexauridae</taxon>
        <taxon>Paramuricea</taxon>
    </lineage>
</organism>
<evidence type="ECO:0000256" key="4">
    <source>
        <dbReference type="ARBA" id="ARBA00023163"/>
    </source>
</evidence>
<evidence type="ECO:0000256" key="2">
    <source>
        <dbReference type="ARBA" id="ARBA00023125"/>
    </source>
</evidence>
<dbReference type="InterPro" id="IPR046347">
    <property type="entry name" value="bZIP_sf"/>
</dbReference>
<keyword evidence="3" id="KW-0010">Activator</keyword>
<dbReference type="PANTHER" id="PTHR10328:SF3">
    <property type="entry name" value="PROTEIN MAX"/>
    <property type="match status" value="1"/>
</dbReference>
<protein>
    <submittedName>
        <fullName evidence="6">Max-like isoform X2</fullName>
    </submittedName>
</protein>
<dbReference type="GO" id="GO:0090575">
    <property type="term" value="C:RNA polymerase II transcription regulator complex"/>
    <property type="evidence" value="ECO:0007669"/>
    <property type="project" value="TreeGrafter"/>
</dbReference>
<evidence type="ECO:0000256" key="1">
    <source>
        <dbReference type="ARBA" id="ARBA00023015"/>
    </source>
</evidence>
<evidence type="ECO:0000256" key="3">
    <source>
        <dbReference type="ARBA" id="ARBA00023159"/>
    </source>
</evidence>
<sequence length="178" mass="20534">MTFSFWRIVQHNSITHARFKCIFFQKHYFYGRMLNAIKFRVCFCFHVVHLNKNIIPKAASRAQILNKATDYINYMRRKNHSHQTDIEDLKQQNVVLDQQVHNMEKQRNSGLFNTDAASALISTTDTLLNTSPLPSDPLLDIKEPDSGTLDPFVNIDSVDGDANTEEYTTPSKRIKTDV</sequence>
<keyword evidence="5" id="KW-0539">Nucleus</keyword>
<proteinExistence type="predicted"/>
<keyword evidence="1" id="KW-0805">Transcription regulation</keyword>
<reference evidence="6" key="1">
    <citation type="submission" date="2020-04" db="EMBL/GenBank/DDBJ databases">
        <authorList>
            <person name="Alioto T."/>
            <person name="Alioto T."/>
            <person name="Gomez Garrido J."/>
        </authorList>
    </citation>
    <scope>NUCLEOTIDE SEQUENCE</scope>
    <source>
        <strain evidence="6">A484AB</strain>
    </source>
</reference>
<dbReference type="SUPFAM" id="SSF57959">
    <property type="entry name" value="Leucine zipper domain"/>
    <property type="match status" value="1"/>
</dbReference>
<accession>A0A6S7IML2</accession>